<feature type="domain" description="DNA replication/recombination mediator RecO N-terminal" evidence="9">
    <location>
        <begin position="13"/>
        <end position="88"/>
    </location>
</feature>
<dbReference type="AlphaFoldDB" id="M7MR94"/>
<dbReference type="GO" id="GO:0043590">
    <property type="term" value="C:bacterial nucleoid"/>
    <property type="evidence" value="ECO:0007669"/>
    <property type="project" value="TreeGrafter"/>
</dbReference>
<organism evidence="10 11">
    <name type="scientific">Paeniglutamicibacter gangotriensis Lz1y</name>
    <dbReference type="NCBI Taxonomy" id="1276920"/>
    <lineage>
        <taxon>Bacteria</taxon>
        <taxon>Bacillati</taxon>
        <taxon>Actinomycetota</taxon>
        <taxon>Actinomycetes</taxon>
        <taxon>Micrococcales</taxon>
        <taxon>Micrococcaceae</taxon>
        <taxon>Paeniglutamicibacter</taxon>
    </lineage>
</organism>
<dbReference type="NCBIfam" id="TIGR00613">
    <property type="entry name" value="reco"/>
    <property type="match status" value="1"/>
</dbReference>
<keyword evidence="4 8" id="KW-0227">DNA damage</keyword>
<accession>M7MR94</accession>
<evidence type="ECO:0000256" key="3">
    <source>
        <dbReference type="ARBA" id="ARBA00021310"/>
    </source>
</evidence>
<dbReference type="PANTHER" id="PTHR33991">
    <property type="entry name" value="DNA REPAIR PROTEIN RECO"/>
    <property type="match status" value="1"/>
</dbReference>
<dbReference type="EMBL" id="AOCK01000009">
    <property type="protein sequence ID" value="EMQ97566.1"/>
    <property type="molecule type" value="Genomic_DNA"/>
</dbReference>
<dbReference type="Proteomes" id="UP000012015">
    <property type="component" value="Unassembled WGS sequence"/>
</dbReference>
<dbReference type="InterPro" id="IPR003717">
    <property type="entry name" value="RecO"/>
</dbReference>
<dbReference type="PANTHER" id="PTHR33991:SF1">
    <property type="entry name" value="DNA REPAIR PROTEIN RECO"/>
    <property type="match status" value="1"/>
</dbReference>
<proteinExistence type="inferred from homology"/>
<dbReference type="Gene3D" id="2.40.50.140">
    <property type="entry name" value="Nucleic acid-binding proteins"/>
    <property type="match status" value="1"/>
</dbReference>
<keyword evidence="5 8" id="KW-0233">DNA recombination</keyword>
<keyword evidence="11" id="KW-1185">Reference proteome</keyword>
<evidence type="ECO:0000256" key="2">
    <source>
        <dbReference type="ARBA" id="ARBA00007452"/>
    </source>
</evidence>
<dbReference type="GO" id="GO:0006302">
    <property type="term" value="P:double-strand break repair"/>
    <property type="evidence" value="ECO:0007669"/>
    <property type="project" value="TreeGrafter"/>
</dbReference>
<dbReference type="InterPro" id="IPR012340">
    <property type="entry name" value="NA-bd_OB-fold"/>
</dbReference>
<dbReference type="InterPro" id="IPR022572">
    <property type="entry name" value="DNA_rep/recomb_RecO_N"/>
</dbReference>
<name>M7MR94_9MICC</name>
<evidence type="ECO:0000256" key="1">
    <source>
        <dbReference type="ARBA" id="ARBA00003065"/>
    </source>
</evidence>
<dbReference type="InterPro" id="IPR042242">
    <property type="entry name" value="RecO_C"/>
</dbReference>
<evidence type="ECO:0000256" key="6">
    <source>
        <dbReference type="ARBA" id="ARBA00023204"/>
    </source>
</evidence>
<comment type="function">
    <text evidence="1 8">Involved in DNA repair and RecF pathway recombination.</text>
</comment>
<evidence type="ECO:0000313" key="10">
    <source>
        <dbReference type="EMBL" id="EMQ97566.1"/>
    </source>
</evidence>
<keyword evidence="6 8" id="KW-0234">DNA repair</keyword>
<evidence type="ECO:0000256" key="4">
    <source>
        <dbReference type="ARBA" id="ARBA00022763"/>
    </source>
</evidence>
<dbReference type="SUPFAM" id="SSF50249">
    <property type="entry name" value="Nucleic acid-binding proteins"/>
    <property type="match status" value="1"/>
</dbReference>
<evidence type="ECO:0000313" key="11">
    <source>
        <dbReference type="Proteomes" id="UP000012015"/>
    </source>
</evidence>
<dbReference type="eggNOG" id="COG1381">
    <property type="taxonomic scope" value="Bacteria"/>
</dbReference>
<evidence type="ECO:0000256" key="7">
    <source>
        <dbReference type="ARBA" id="ARBA00033409"/>
    </source>
</evidence>
<dbReference type="Pfam" id="PF11967">
    <property type="entry name" value="RecO_N"/>
    <property type="match status" value="1"/>
</dbReference>
<sequence length="252" mass="26801">MDVSRSSFAAKSYRTRGIVLRTHKLGEADRIITLLSPEFGVVRAVAKGVRRTSSKLGATLEPFMEVDAQIVAGRSLHTIIQAQLRHPYGQALVADYPAYTAGAAMLETAERLTDADADSIAPQYRLLHGALATLARGGHEPGTVLDSYLLRALASAGWAPSFTHCVRCGEVGPHGAVNIPLGGAVCHDCRPSGSSSPAPETMALLAALLTGDWAIIDAAEPAARAQAATITTNYLQWHLERAVKSLKLVERQ</sequence>
<evidence type="ECO:0000259" key="9">
    <source>
        <dbReference type="Pfam" id="PF11967"/>
    </source>
</evidence>
<reference evidence="10 11" key="1">
    <citation type="journal article" date="2013" name="Genome Announc.">
        <title>Draft Genome Sequence of Arthrobacter gangotriensis Strain Lz1yT, Isolated from a Penguin Rookery Soil Sample Collected in Antarctica, near the Indian Station Dakshin Gangotri.</title>
        <authorList>
            <person name="Shivaji S."/>
            <person name="Ara S."/>
            <person name="Bandi S."/>
            <person name="Singh A."/>
            <person name="Kumar Pinnaka A."/>
        </authorList>
    </citation>
    <scope>NUCLEOTIDE SEQUENCE [LARGE SCALE GENOMIC DNA]</scope>
    <source>
        <strain evidence="10 11">Lz1y</strain>
    </source>
</reference>
<dbReference type="SUPFAM" id="SSF57863">
    <property type="entry name" value="ArfGap/RecO-like zinc finger"/>
    <property type="match status" value="1"/>
</dbReference>
<comment type="similarity">
    <text evidence="2 8">Belongs to the RecO family.</text>
</comment>
<comment type="caution">
    <text evidence="10">The sequence shown here is derived from an EMBL/GenBank/DDBJ whole genome shotgun (WGS) entry which is preliminary data.</text>
</comment>
<evidence type="ECO:0000256" key="5">
    <source>
        <dbReference type="ARBA" id="ARBA00023172"/>
    </source>
</evidence>
<dbReference type="Gene3D" id="1.20.1440.120">
    <property type="entry name" value="Recombination protein O, C-terminal domain"/>
    <property type="match status" value="1"/>
</dbReference>
<dbReference type="GO" id="GO:0006310">
    <property type="term" value="P:DNA recombination"/>
    <property type="evidence" value="ECO:0007669"/>
    <property type="project" value="UniProtKB-UniRule"/>
</dbReference>
<gene>
    <name evidence="8 10" type="primary">recO</name>
    <name evidence="10" type="ORF">ADIAG_02946</name>
</gene>
<protein>
    <recommendedName>
        <fullName evidence="3 8">DNA repair protein RecO</fullName>
    </recommendedName>
    <alternativeName>
        <fullName evidence="7 8">Recombination protein O</fullName>
    </alternativeName>
</protein>
<dbReference type="HAMAP" id="MF_00201">
    <property type="entry name" value="RecO"/>
    <property type="match status" value="1"/>
</dbReference>
<dbReference type="PATRIC" id="fig|1276920.7.peg.2950"/>
<dbReference type="InterPro" id="IPR037278">
    <property type="entry name" value="ARFGAP/RecO"/>
</dbReference>
<dbReference type="Pfam" id="PF02565">
    <property type="entry name" value="RecO_C"/>
    <property type="match status" value="1"/>
</dbReference>
<evidence type="ECO:0000256" key="8">
    <source>
        <dbReference type="HAMAP-Rule" id="MF_00201"/>
    </source>
</evidence>
<dbReference type="STRING" id="1276920.ADIAG_02946"/>